<dbReference type="InterPro" id="IPR051830">
    <property type="entry name" value="NOTCH_homolog"/>
</dbReference>
<dbReference type="Pfam" id="PF00008">
    <property type="entry name" value="EGF"/>
    <property type="match status" value="8"/>
</dbReference>
<dbReference type="FunFam" id="2.10.25.10:FF:000122">
    <property type="entry name" value="Protein crumbs homolog 2"/>
    <property type="match status" value="1"/>
</dbReference>
<dbReference type="FunFam" id="2.10.25.10:FF:000004">
    <property type="entry name" value="Neurogenic locus notch 1"/>
    <property type="match status" value="3"/>
</dbReference>
<dbReference type="InterPro" id="IPR001881">
    <property type="entry name" value="EGF-like_Ca-bd_dom"/>
</dbReference>
<feature type="disulfide bond" evidence="8">
    <location>
        <begin position="1220"/>
        <end position="1229"/>
    </location>
</feature>
<keyword evidence="7" id="KW-0325">Glycoprotein</keyword>
<keyword evidence="2" id="KW-0964">Secreted</keyword>
<dbReference type="SUPFAM" id="SSF57184">
    <property type="entry name" value="Growth factor receptor domain"/>
    <property type="match status" value="1"/>
</dbReference>
<feature type="compositionally biased region" description="Polar residues" evidence="9">
    <location>
        <begin position="87"/>
        <end position="100"/>
    </location>
</feature>
<feature type="disulfide bond" evidence="8">
    <location>
        <begin position="1395"/>
        <end position="1412"/>
    </location>
</feature>
<dbReference type="Gene3D" id="2.10.25.10">
    <property type="entry name" value="Laminin"/>
    <property type="match status" value="12"/>
</dbReference>
<keyword evidence="6 8" id="KW-1015">Disulfide bond</keyword>
<feature type="disulfide bond" evidence="8">
    <location>
        <begin position="1374"/>
        <end position="1383"/>
    </location>
</feature>
<dbReference type="Pfam" id="PF07699">
    <property type="entry name" value="Ephrin_rec_like"/>
    <property type="match status" value="3"/>
</dbReference>
<dbReference type="SMART" id="SM00181">
    <property type="entry name" value="EGF"/>
    <property type="match status" value="13"/>
</dbReference>
<dbReference type="GO" id="GO:0051240">
    <property type="term" value="P:positive regulation of multicellular organismal process"/>
    <property type="evidence" value="ECO:0007669"/>
    <property type="project" value="UniProtKB-ARBA"/>
</dbReference>
<feature type="disulfide bond" evidence="8">
    <location>
        <begin position="1529"/>
        <end position="1538"/>
    </location>
</feature>
<dbReference type="PROSITE" id="PS00022">
    <property type="entry name" value="EGF_1"/>
    <property type="match status" value="11"/>
</dbReference>
<feature type="domain" description="EGF-like" evidence="10">
    <location>
        <begin position="1269"/>
        <end position="1305"/>
    </location>
</feature>
<dbReference type="InterPro" id="IPR000742">
    <property type="entry name" value="EGF"/>
</dbReference>
<dbReference type="PROSITE" id="PS50026">
    <property type="entry name" value="EGF_3"/>
    <property type="match status" value="13"/>
</dbReference>
<feature type="domain" description="EGF-like" evidence="10">
    <location>
        <begin position="1541"/>
        <end position="1577"/>
    </location>
</feature>
<feature type="disulfide bond" evidence="8">
    <location>
        <begin position="1333"/>
        <end position="1342"/>
    </location>
</feature>
<feature type="domain" description="EGF-like" evidence="10">
    <location>
        <begin position="1579"/>
        <end position="1615"/>
    </location>
</feature>
<dbReference type="PROSITE" id="PS01186">
    <property type="entry name" value="EGF_2"/>
    <property type="match status" value="8"/>
</dbReference>
<comment type="caution">
    <text evidence="8">Lacks conserved residue(s) required for the propagation of feature annotation.</text>
</comment>
<evidence type="ECO:0000256" key="7">
    <source>
        <dbReference type="ARBA" id="ARBA00023180"/>
    </source>
</evidence>
<feature type="domain" description="HYR" evidence="11">
    <location>
        <begin position="650"/>
        <end position="734"/>
    </location>
</feature>
<evidence type="ECO:0000256" key="8">
    <source>
        <dbReference type="PROSITE-ProRule" id="PRU00076"/>
    </source>
</evidence>
<evidence type="ECO:0000256" key="2">
    <source>
        <dbReference type="ARBA" id="ARBA00022525"/>
    </source>
</evidence>
<dbReference type="InterPro" id="IPR000152">
    <property type="entry name" value="EGF-type_Asp/Asn_hydroxyl_site"/>
</dbReference>
<feature type="domain" description="EGF-like" evidence="10">
    <location>
        <begin position="1617"/>
        <end position="1654"/>
    </location>
</feature>
<feature type="disulfide bond" evidence="8">
    <location>
        <begin position="1295"/>
        <end position="1304"/>
    </location>
</feature>
<dbReference type="Pfam" id="PF12661">
    <property type="entry name" value="hEGF"/>
    <property type="match status" value="1"/>
</dbReference>
<feature type="domain" description="EGF-like" evidence="10">
    <location>
        <begin position="1307"/>
        <end position="1343"/>
    </location>
</feature>
<dbReference type="InterPro" id="IPR011641">
    <property type="entry name" value="Tyr-kin_ephrin_A/B_rcpt-like"/>
</dbReference>
<dbReference type="GO" id="GO:0005576">
    <property type="term" value="C:extracellular region"/>
    <property type="evidence" value="ECO:0007669"/>
    <property type="project" value="UniProtKB-SubCell"/>
</dbReference>
<dbReference type="EMBL" id="CAJHNH020000099">
    <property type="protein sequence ID" value="CAG5115287.1"/>
    <property type="molecule type" value="Genomic_DNA"/>
</dbReference>
<dbReference type="Pfam" id="PF13385">
    <property type="entry name" value="Laminin_G_3"/>
    <property type="match status" value="1"/>
</dbReference>
<sequence>LHSALTVNDHWVCEPGLRLENEKQTCGQEILPSCMEAETPSVTTDANPKSPTTTELQNTKMITMNAKTFDQTSTIQQTETSTRHEASAQTTLEMPLTSHSTSLNYEAYNSQKTTSKKSTSQQKATSDKIGSITTELLTITTQSPEMTVPGYKFVLQENQVNTSQVTTGNWSQSDGPFRGNINTTDCLTTHALEKHTITVVQGPSVPSIDLSVPVYSVEINDYIWGSFANISCIDTVHTSINVKVNELLHDFVNRIGSLACQDAPDASLEMSAGNIRFLGTRSSPDNATTLLVTTHPPVQVFTIPNVQMKFAGTFTSSSPDDQIDDQCIKEYKAALIRVFSMVEQNLHPRMFSDIYTVIDKDVSITINDKKVIAEVTVNLIPLQESVDFSRMSKCANFTSLQFREPPQKTLSVTASRMSNFKCPVLILSAHGFRSDTSKMNLYCTHGYVTDKSNFKCINESLPLHSTRIEIAVTGTYEEIPCKHVIETSTEQLMKDIFKEIQNGLLKGTICNGTKIITFLQDQGNITIGRQGVNITVPVILINLQFNKPETQDCIQQIYKYLKSAILQPISTMITTLSATCKANLSVPLNFKVSSKRWICLPGRVYNPLIHYCEVQIEPSPTQTIVSDRGKRSVAYPQLRPQWNASLPTCIDFEPPTFHSCPVGPVVINLGTFGPVAATKPLPTVTDNSGMMPTLTVKPDINVLNRFGKNTTFVMVAKDEAGNNATCTFNVTIFDQVPPSITCPRNIVTVSAKSQQGIPQIKYNNTIVTAVDNSGYVNIIYDPPDGAPITTSEIIIVTASAIDGSLNKANCSFFARDLSCVVSCPAGKGFAVQPSEFYNCSGKSGIWQPHNKVLECIESRFPDFEVRLSFDLPYQGNTTGDCLKEMLDAVIESVKLRFSSACLNATQDLNFTNIDSVGAFHKGPVMAAKLKISIQSAFHNMTKTTTPQLCGSAVLNHIQLNDTLLGSCGQLKLSTPVAKAGKDSCPRGFSYVSGMCFGCPQGQYSTEPKCLECPIGTFQNSPGSSECINCTNGYSTLHEGARDKDECIAKCKSNHFSVTGLEPCLPCSLGTHQPKPGSMDCDACDFDSDGRLLSLYCKKLCVPGEYSSDGAIPCTPCPKNYYSQINGSTTCLKCPDNKVTLRAGSWNMAHCEVHDPCQNNPCQKGSHCKPYGDSFVCECLPGFKGFTGTTCSPLSELDHCLSNPCVYGYCTNTATGFNCSCYSGYHGKRCHMKIDNCVGVICYNEGVCVDDLVGFHCICVNFMGKYCDVRMDQCEVNNCHNGGLCIRDTKTLKCLCPEGFTGDLCEVNIDDCSSSPCLNNGVCLDGINSYRCFCLSEYTGHNCEFVVDPCEAGACLNGALCVKTLSSEDDIHCECREGYTGERCEVEIDFCQPMPCSMQGSSFCEDIISSFKCHCLPGWKGDRCDEQIDPCGRHQCYNGGICDNNTGDTFTCVCPPMFTGPTCLISLNSCESNPCQNSGSCIEENATFSCLCHSGFTGLLCEENINECEPNPCLNSGLCQDGVNAFFCSCRRGFAGELCEVNIDECLSHPCLHNSNCTQLDSDFKCNCVAGFTGKQCETDIDECSPNPCQHQGKCVDQISSFYCICPKGHTGATCEETVDKCHDNITCLNNATCHEIDGKVVCLCTHHFTGPDCGKKKSANFDLHFLGDQTMKSQPPVIHTGNLSEISLCLWVKFNHPDSHGTFLVLASEDGHNIFLTLSGFHATAPIFASEEVNLNNNGGPWQHLCVVLTTSHWVIFKNGNSVTQGPTNKWLLQNSLKLTLGQPASYKDTSEWFKGYLHGVNIYSFALDKKDVQNMSQSCDNYMQGNLFDWVTAEPHLFGCYVTMPSLCGEDVSSSGDQTDLVSSSSEDKVPPEVVNCPSTIVVTTEKGLVS</sequence>
<dbReference type="GO" id="GO:0005509">
    <property type="term" value="F:calcium ion binding"/>
    <property type="evidence" value="ECO:0007669"/>
    <property type="project" value="InterPro"/>
</dbReference>
<name>A0A8S3YDY7_9EUPU</name>
<dbReference type="Gene3D" id="2.10.50.10">
    <property type="entry name" value="Tumor Necrosis Factor Receptor, subunit A, domain 2"/>
    <property type="match status" value="1"/>
</dbReference>
<reference evidence="12" key="1">
    <citation type="submission" date="2021-04" db="EMBL/GenBank/DDBJ databases">
        <authorList>
            <consortium name="Molecular Ecology Group"/>
        </authorList>
    </citation>
    <scope>NUCLEOTIDE SEQUENCE</scope>
</reference>
<comment type="subcellular location">
    <subcellularLocation>
        <location evidence="1">Secreted</location>
    </subcellularLocation>
</comment>
<proteinExistence type="predicted"/>
<dbReference type="PROSITE" id="PS00010">
    <property type="entry name" value="ASX_HYDROXYL"/>
    <property type="match status" value="6"/>
</dbReference>
<dbReference type="SUPFAM" id="SSF57196">
    <property type="entry name" value="EGF/Laminin"/>
    <property type="match status" value="13"/>
</dbReference>
<feature type="domain" description="EGF-like" evidence="10">
    <location>
        <begin position="1232"/>
        <end position="1267"/>
    </location>
</feature>
<dbReference type="GO" id="GO:0007399">
    <property type="term" value="P:nervous system development"/>
    <property type="evidence" value="ECO:0007669"/>
    <property type="project" value="UniProtKB-ARBA"/>
</dbReference>
<dbReference type="PROSITE" id="PS01187">
    <property type="entry name" value="EGF_CA"/>
    <property type="match status" value="2"/>
</dbReference>
<evidence type="ECO:0000256" key="3">
    <source>
        <dbReference type="ARBA" id="ARBA00022536"/>
    </source>
</evidence>
<feature type="domain" description="EGF-like" evidence="10">
    <location>
        <begin position="1426"/>
        <end position="1463"/>
    </location>
</feature>
<feature type="disulfide bond" evidence="8">
    <location>
        <begin position="1567"/>
        <end position="1576"/>
    </location>
</feature>
<evidence type="ECO:0000259" key="10">
    <source>
        <dbReference type="PROSITE" id="PS50026"/>
    </source>
</evidence>
<feature type="domain" description="EGF-like" evidence="10">
    <location>
        <begin position="1152"/>
        <end position="1191"/>
    </location>
</feature>
<protein>
    <submittedName>
        <fullName evidence="12">Uncharacterized protein</fullName>
    </submittedName>
</protein>
<dbReference type="FunFam" id="2.10.25.10:FF:000045">
    <property type="entry name" value="Slit guidance ligand 2"/>
    <property type="match status" value="1"/>
</dbReference>
<dbReference type="SMART" id="SM00179">
    <property type="entry name" value="EGF_CA"/>
    <property type="match status" value="12"/>
</dbReference>
<evidence type="ECO:0000256" key="1">
    <source>
        <dbReference type="ARBA" id="ARBA00004613"/>
    </source>
</evidence>
<organism evidence="12 13">
    <name type="scientific">Candidula unifasciata</name>
    <dbReference type="NCBI Taxonomy" id="100452"/>
    <lineage>
        <taxon>Eukaryota</taxon>
        <taxon>Metazoa</taxon>
        <taxon>Spiralia</taxon>
        <taxon>Lophotrochozoa</taxon>
        <taxon>Mollusca</taxon>
        <taxon>Gastropoda</taxon>
        <taxon>Heterobranchia</taxon>
        <taxon>Euthyneura</taxon>
        <taxon>Panpulmonata</taxon>
        <taxon>Eupulmonata</taxon>
        <taxon>Stylommatophora</taxon>
        <taxon>Helicina</taxon>
        <taxon>Helicoidea</taxon>
        <taxon>Geomitridae</taxon>
        <taxon>Candidula</taxon>
    </lineage>
</organism>
<dbReference type="InterPro" id="IPR003410">
    <property type="entry name" value="HYR_dom"/>
</dbReference>
<dbReference type="GO" id="GO:0003008">
    <property type="term" value="P:system process"/>
    <property type="evidence" value="ECO:0007669"/>
    <property type="project" value="UniProtKB-ARBA"/>
</dbReference>
<keyword evidence="3 8" id="KW-0245">EGF-like domain</keyword>
<feature type="disulfide bond" evidence="8">
    <location>
        <begin position="1491"/>
        <end position="1500"/>
    </location>
</feature>
<evidence type="ECO:0000256" key="4">
    <source>
        <dbReference type="ARBA" id="ARBA00022729"/>
    </source>
</evidence>
<dbReference type="Gene3D" id="2.60.120.200">
    <property type="match status" value="1"/>
</dbReference>
<feature type="disulfide bond" evidence="8">
    <location>
        <begin position="1605"/>
        <end position="1614"/>
    </location>
</feature>
<gene>
    <name evidence="12" type="ORF">CUNI_LOCUS845</name>
</gene>
<dbReference type="InterPro" id="IPR013320">
    <property type="entry name" value="ConA-like_dom_sf"/>
</dbReference>
<dbReference type="CDD" id="cd00054">
    <property type="entry name" value="EGF_CA"/>
    <property type="match status" value="9"/>
</dbReference>
<evidence type="ECO:0000313" key="12">
    <source>
        <dbReference type="EMBL" id="CAG5115287.1"/>
    </source>
</evidence>
<feature type="non-terminal residue" evidence="12">
    <location>
        <position position="1"/>
    </location>
</feature>
<feature type="disulfide bond" evidence="8">
    <location>
        <begin position="1453"/>
        <end position="1462"/>
    </location>
</feature>
<dbReference type="PROSITE" id="PS50825">
    <property type="entry name" value="HYR"/>
    <property type="match status" value="1"/>
</dbReference>
<evidence type="ECO:0000256" key="9">
    <source>
        <dbReference type="SAM" id="MobiDB-lite"/>
    </source>
</evidence>
<dbReference type="Proteomes" id="UP000678393">
    <property type="component" value="Unassembled WGS sequence"/>
</dbReference>
<feature type="region of interest" description="Disordered" evidence="9">
    <location>
        <begin position="73"/>
        <end position="100"/>
    </location>
</feature>
<evidence type="ECO:0000256" key="5">
    <source>
        <dbReference type="ARBA" id="ARBA00022737"/>
    </source>
</evidence>
<feature type="non-terminal residue" evidence="12">
    <location>
        <position position="1892"/>
    </location>
</feature>
<dbReference type="SUPFAM" id="SSF49899">
    <property type="entry name" value="Concanavalin A-like lectins/glucanases"/>
    <property type="match status" value="1"/>
</dbReference>
<evidence type="ECO:0000256" key="6">
    <source>
        <dbReference type="ARBA" id="ARBA00023157"/>
    </source>
</evidence>
<feature type="domain" description="EGF-like" evidence="10">
    <location>
        <begin position="1503"/>
        <end position="1539"/>
    </location>
</feature>
<dbReference type="InterPro" id="IPR009030">
    <property type="entry name" value="Growth_fac_rcpt_cys_sf"/>
</dbReference>
<keyword evidence="13" id="KW-1185">Reference proteome</keyword>
<keyword evidence="4" id="KW-0732">Signal</keyword>
<feature type="disulfide bond" evidence="8">
    <location>
        <begin position="1199"/>
        <end position="1209"/>
    </location>
</feature>
<dbReference type="OrthoDB" id="430340at2759"/>
<keyword evidence="5" id="KW-0677">Repeat</keyword>
<dbReference type="InterPro" id="IPR013032">
    <property type="entry name" value="EGF-like_CS"/>
</dbReference>
<feature type="domain" description="EGF-like" evidence="10">
    <location>
        <begin position="1386"/>
        <end position="1424"/>
    </location>
</feature>
<feature type="disulfide bond" evidence="8">
    <location>
        <begin position="1644"/>
        <end position="1653"/>
    </location>
</feature>
<evidence type="ECO:0000259" key="11">
    <source>
        <dbReference type="PROSITE" id="PS50825"/>
    </source>
</evidence>
<accession>A0A8S3YDY7</accession>
<evidence type="ECO:0000313" key="13">
    <source>
        <dbReference type="Proteomes" id="UP000678393"/>
    </source>
</evidence>
<comment type="caution">
    <text evidence="12">The sequence shown here is derived from an EMBL/GenBank/DDBJ whole genome shotgun (WGS) entry which is preliminary data.</text>
</comment>
<dbReference type="PANTHER" id="PTHR24033">
    <property type="entry name" value="EGF-LIKE DOMAIN-CONTAINING PROTEIN"/>
    <property type="match status" value="1"/>
</dbReference>
<dbReference type="PANTHER" id="PTHR24033:SF151">
    <property type="entry name" value="NOTCH 2"/>
    <property type="match status" value="1"/>
</dbReference>
<feature type="domain" description="EGF-like" evidence="10">
    <location>
        <begin position="1345"/>
        <end position="1384"/>
    </location>
</feature>
<dbReference type="InterPro" id="IPR018097">
    <property type="entry name" value="EGF_Ca-bd_CS"/>
</dbReference>
<feature type="domain" description="EGF-like" evidence="10">
    <location>
        <begin position="1465"/>
        <end position="1501"/>
    </location>
</feature>
<feature type="disulfide bond" evidence="8">
    <location>
        <begin position="1414"/>
        <end position="1423"/>
    </location>
</feature>
<feature type="domain" description="EGF-like" evidence="10">
    <location>
        <begin position="1195"/>
        <end position="1230"/>
    </location>
</feature>
<dbReference type="SMART" id="SM01411">
    <property type="entry name" value="Ephrin_rec_like"/>
    <property type="match status" value="3"/>
</dbReference>